<protein>
    <submittedName>
        <fullName evidence="2">Uncharacterized protein</fullName>
    </submittedName>
</protein>
<sequence>MRIEPPAAYLHPAPRHVICVLAPPEIGYALGLRDIGAMDGRQQPPTGPEQGSASQSQHEVPHSASVPRDPRQEAFTRLRECIPLDEDQWREARERHGFATPDDIRAKVSAIIKDDPSLPADLRKFMHLAVCCVDRYRGDEAKYRKYRDRVHDEHLSELTIDRNMSVVQDIITLLDELYPSLQHRVFEIMLLYAPLKISLLKYFRQDKERFKSCFSTSKTMSEEQASFPLSPADLIVLRCPQQYTYELVHEALNVSGLPKSEYLMFVSALESKNPEPQILSAPHSSQHPTSSKKGRYDAVRDTWVGDDVDLTEYFNTEETFTIPDRITGYKVFDIPESIQQMANLAGDKQDGRSCQNLRDAVISRFDWSPYHSVVAERVYDELVQLGALSPEIAHGNQFFFRHDFGAMTTPNGWLCVIVPTTLTTERVTIALSYGDVQEDIEWRNGAGLLLGPGATLSTSSTIYYISMSFPID</sequence>
<evidence type="ECO:0000313" key="2">
    <source>
        <dbReference type="EMBL" id="RSL41302.1"/>
    </source>
</evidence>
<feature type="region of interest" description="Disordered" evidence="1">
    <location>
        <begin position="37"/>
        <end position="71"/>
    </location>
</feature>
<accession>A0A428NKT4</accession>
<reference evidence="2 3" key="1">
    <citation type="submission" date="2017-06" db="EMBL/GenBank/DDBJ databases">
        <title>Comparative genomic analysis of Ambrosia Fusariam Clade fungi.</title>
        <authorList>
            <person name="Stajich J.E."/>
            <person name="Carrillo J."/>
            <person name="Kijimoto T."/>
            <person name="Eskalen A."/>
            <person name="O'Donnell K."/>
            <person name="Kasson M."/>
        </authorList>
    </citation>
    <scope>NUCLEOTIDE SEQUENCE [LARGE SCALE GENOMIC DNA]</scope>
    <source>
        <strain evidence="2 3">NRRL62584</strain>
    </source>
</reference>
<organism evidence="2 3">
    <name type="scientific">Fusarium duplospermum</name>
    <dbReference type="NCBI Taxonomy" id="1325734"/>
    <lineage>
        <taxon>Eukaryota</taxon>
        <taxon>Fungi</taxon>
        <taxon>Dikarya</taxon>
        <taxon>Ascomycota</taxon>
        <taxon>Pezizomycotina</taxon>
        <taxon>Sordariomycetes</taxon>
        <taxon>Hypocreomycetidae</taxon>
        <taxon>Hypocreales</taxon>
        <taxon>Nectriaceae</taxon>
        <taxon>Fusarium</taxon>
        <taxon>Fusarium solani species complex</taxon>
    </lineage>
</organism>
<evidence type="ECO:0000313" key="3">
    <source>
        <dbReference type="Proteomes" id="UP000288168"/>
    </source>
</evidence>
<keyword evidence="3" id="KW-1185">Reference proteome</keyword>
<evidence type="ECO:0000256" key="1">
    <source>
        <dbReference type="SAM" id="MobiDB-lite"/>
    </source>
</evidence>
<name>A0A428NKT4_9HYPO</name>
<feature type="compositionally biased region" description="Polar residues" evidence="1">
    <location>
        <begin position="49"/>
        <end position="58"/>
    </location>
</feature>
<dbReference type="OrthoDB" id="5088056at2759"/>
<dbReference type="AlphaFoldDB" id="A0A428NKT4"/>
<comment type="caution">
    <text evidence="2">The sequence shown here is derived from an EMBL/GenBank/DDBJ whole genome shotgun (WGS) entry which is preliminary data.</text>
</comment>
<dbReference type="Proteomes" id="UP000288168">
    <property type="component" value="Unassembled WGS sequence"/>
</dbReference>
<dbReference type="EMBL" id="NKCI01000428">
    <property type="protein sequence ID" value="RSL41302.1"/>
    <property type="molecule type" value="Genomic_DNA"/>
</dbReference>
<proteinExistence type="predicted"/>
<gene>
    <name evidence="2" type="ORF">CEP54_015862</name>
</gene>